<keyword evidence="2" id="KW-1185">Reference proteome</keyword>
<comment type="caution">
    <text evidence="1">The sequence shown here is derived from an EMBL/GenBank/DDBJ whole genome shotgun (WGS) entry which is preliminary data.</text>
</comment>
<sequence>MSEPDRSSDPVAAAMEWLAAEPADDPVADLAALRELFGQVSRADASALQRQELLDAFSARALDVCGRFGPRLISASLPLAREMHLAAASLVDALLEIAAACQRLAEDGRGRWRLVSSGEPLESAAWAQLLVGEAYLIGCMAGAVAPPGLWLHAHGLMANLNGSDLLADSGAAARLTTQYKRLLAIAVAQPESLTARELAWLFDYLGDFAVPAELSLSPLQPEQMSYWMDCAQDGPPVAAARRQAPEDVRVLHFTPVPLVRLVDQQMTWLESRILEAEVVGLERDGELLAPDVSGLPEGLTPVEALTLLRRLRGRWTLPPMRELPRRKHQYTVQVCTGLRAIWEMARRGEENVTLAEWMVFNESPGGYAIMCVAGVEGVLSAGMALALRRDASQPWSICIVRWLRSENPDQVELGLQLLSQAFTPVSVGFRGSDMRGTAPALILPPMAAVRRNQAILAPAGSYVSRRFILVHESSHLYVAQARVLGLDMQTAAVELFQYEIDPYPI</sequence>
<gene>
    <name evidence="1" type="ORF">C7389_11952</name>
</gene>
<proteinExistence type="predicted"/>
<reference evidence="1 2" key="1">
    <citation type="submission" date="2019-03" db="EMBL/GenBank/DDBJ databases">
        <title>Genomic Encyclopedia of Type Strains, Phase IV (KMG-IV): sequencing the most valuable type-strain genomes for metagenomic binning, comparative biology and taxonomic classification.</title>
        <authorList>
            <person name="Goeker M."/>
        </authorList>
    </citation>
    <scope>NUCLEOTIDE SEQUENCE [LARGE SCALE GENOMIC DNA]</scope>
    <source>
        <strain evidence="1 2">DSM 12121</strain>
    </source>
</reference>
<dbReference type="Proteomes" id="UP000295129">
    <property type="component" value="Unassembled WGS sequence"/>
</dbReference>
<organism evidence="1 2">
    <name type="scientific">Azoarcus indigens</name>
    <dbReference type="NCBI Taxonomy" id="29545"/>
    <lineage>
        <taxon>Bacteria</taxon>
        <taxon>Pseudomonadati</taxon>
        <taxon>Pseudomonadota</taxon>
        <taxon>Betaproteobacteria</taxon>
        <taxon>Rhodocyclales</taxon>
        <taxon>Zoogloeaceae</taxon>
        <taxon>Azoarcus</taxon>
    </lineage>
</organism>
<protein>
    <submittedName>
        <fullName evidence="1">Uncharacterized protein</fullName>
    </submittedName>
</protein>
<name>A0A4V3BLP0_9RHOO</name>
<dbReference type="OrthoDB" id="5297707at2"/>
<evidence type="ECO:0000313" key="1">
    <source>
        <dbReference type="EMBL" id="TDN47542.1"/>
    </source>
</evidence>
<dbReference type="AlphaFoldDB" id="A0A4V3BLP0"/>
<accession>A0A4V3BLP0</accession>
<dbReference type="EMBL" id="SNVV01000019">
    <property type="protein sequence ID" value="TDN47542.1"/>
    <property type="molecule type" value="Genomic_DNA"/>
</dbReference>
<evidence type="ECO:0000313" key="2">
    <source>
        <dbReference type="Proteomes" id="UP000295129"/>
    </source>
</evidence>